<gene>
    <name evidence="3" type="ORF">SAMN02745146_0942</name>
</gene>
<reference evidence="3 4" key="1">
    <citation type="submission" date="2016-11" db="EMBL/GenBank/DDBJ databases">
        <authorList>
            <person name="Jaros S."/>
            <person name="Januszkiewicz K."/>
            <person name="Wedrychowicz H."/>
        </authorList>
    </citation>
    <scope>NUCLEOTIDE SEQUENCE [LARGE SCALE GENOMIC DNA]</scope>
    <source>
        <strain evidence="3 4">DSM 21074</strain>
    </source>
</reference>
<feature type="transmembrane region" description="Helical" evidence="2">
    <location>
        <begin position="103"/>
        <end position="123"/>
    </location>
</feature>
<evidence type="ECO:0000256" key="1">
    <source>
        <dbReference type="SAM" id="MobiDB-lite"/>
    </source>
</evidence>
<name>A0A1M6BBD6_9BACT</name>
<dbReference type="RefSeq" id="WP_073105814.1">
    <property type="nucleotide sequence ID" value="NZ_FQYN01000001.1"/>
</dbReference>
<accession>A0A1M6BBD6</accession>
<dbReference type="EMBL" id="FQYN01000001">
    <property type="protein sequence ID" value="SHI46032.1"/>
    <property type="molecule type" value="Genomic_DNA"/>
</dbReference>
<keyword evidence="2" id="KW-0472">Membrane</keyword>
<dbReference type="AlphaFoldDB" id="A0A1M6BBD6"/>
<sequence length="126" mass="12821">MAAPAPLWLLLPALLSAPKAGGGGGEKLLAGPRRAAVEAPRLEAGRRAGTYQAGGPGVSAPDTAKPRSARPDTARVQPAAVPLVPDAAPAEAEADEKLTRRSALTIVASVAVLTLTTLLLYNVRSR</sequence>
<organism evidence="3 4">
    <name type="scientific">Hymenobacter daecheongensis DSM 21074</name>
    <dbReference type="NCBI Taxonomy" id="1121955"/>
    <lineage>
        <taxon>Bacteria</taxon>
        <taxon>Pseudomonadati</taxon>
        <taxon>Bacteroidota</taxon>
        <taxon>Cytophagia</taxon>
        <taxon>Cytophagales</taxon>
        <taxon>Hymenobacteraceae</taxon>
        <taxon>Hymenobacter</taxon>
    </lineage>
</organism>
<keyword evidence="4" id="KW-1185">Reference proteome</keyword>
<keyword evidence="2" id="KW-0812">Transmembrane</keyword>
<evidence type="ECO:0000313" key="3">
    <source>
        <dbReference type="EMBL" id="SHI46032.1"/>
    </source>
</evidence>
<dbReference type="Proteomes" id="UP000184418">
    <property type="component" value="Unassembled WGS sequence"/>
</dbReference>
<dbReference type="STRING" id="1121955.SAMN02745146_0942"/>
<evidence type="ECO:0000313" key="4">
    <source>
        <dbReference type="Proteomes" id="UP000184418"/>
    </source>
</evidence>
<proteinExistence type="predicted"/>
<feature type="region of interest" description="Disordered" evidence="1">
    <location>
        <begin position="44"/>
        <end position="77"/>
    </location>
</feature>
<evidence type="ECO:0000256" key="2">
    <source>
        <dbReference type="SAM" id="Phobius"/>
    </source>
</evidence>
<protein>
    <submittedName>
        <fullName evidence="3">Uncharacterized protein</fullName>
    </submittedName>
</protein>
<keyword evidence="2" id="KW-1133">Transmembrane helix</keyword>